<keyword evidence="3" id="KW-1185">Reference proteome</keyword>
<evidence type="ECO:0000313" key="3">
    <source>
        <dbReference type="Proteomes" id="UP000004994"/>
    </source>
</evidence>
<reference evidence="2" key="2">
    <citation type="submission" date="2019-01" db="UniProtKB">
        <authorList>
            <consortium name="EnsemblPlants"/>
        </authorList>
    </citation>
    <scope>IDENTIFICATION</scope>
    <source>
        <strain evidence="2">cv. Heinz 1706</strain>
    </source>
</reference>
<dbReference type="InterPro" id="IPR053134">
    <property type="entry name" value="RNA-dir_DNA_polymerase"/>
</dbReference>
<sequence length="124" mass="15089">MKKIFKKRRPWQHDRSPKHDRRINKYSLMLNDRNNKEETKDIQRKVEELLNKVYLKESVSPRVVLILFIPNKDGTWLICVDCRAINKITVKYLHPILRIGYHQNQMNPVHEWKVTFKTKFGLYE</sequence>
<protein>
    <recommendedName>
        <fullName evidence="4">Reverse transcriptase domain-containing protein</fullName>
    </recommendedName>
</protein>
<dbReference type="InParanoid" id="A0A3Q7J7T4"/>
<dbReference type="Proteomes" id="UP000004994">
    <property type="component" value="Chromosome 12"/>
</dbReference>
<dbReference type="InterPro" id="IPR043502">
    <property type="entry name" value="DNA/RNA_pol_sf"/>
</dbReference>
<dbReference type="PANTHER" id="PTHR24559:SF437">
    <property type="entry name" value="RNA-DIRECTED DNA POLYMERASE HOMOLOG"/>
    <property type="match status" value="1"/>
</dbReference>
<dbReference type="Gramene" id="Solyc12g036173.1.1">
    <property type="protein sequence ID" value="Solyc12g036173.1.1"/>
    <property type="gene ID" value="Solyc12g036173.1"/>
</dbReference>
<proteinExistence type="predicted"/>
<dbReference type="STRING" id="4081.A0A3Q7J7T4"/>
<dbReference type="AlphaFoldDB" id="A0A3Q7J7T4"/>
<name>A0A3Q7J7T4_SOLLC</name>
<dbReference type="SUPFAM" id="SSF56672">
    <property type="entry name" value="DNA/RNA polymerases"/>
    <property type="match status" value="1"/>
</dbReference>
<feature type="region of interest" description="Disordered" evidence="1">
    <location>
        <begin position="1"/>
        <end position="23"/>
    </location>
</feature>
<evidence type="ECO:0008006" key="4">
    <source>
        <dbReference type="Google" id="ProtNLM"/>
    </source>
</evidence>
<dbReference type="Gene3D" id="3.10.10.10">
    <property type="entry name" value="HIV Type 1 Reverse Transcriptase, subunit A, domain 1"/>
    <property type="match status" value="1"/>
</dbReference>
<evidence type="ECO:0000256" key="1">
    <source>
        <dbReference type="SAM" id="MobiDB-lite"/>
    </source>
</evidence>
<evidence type="ECO:0000313" key="2">
    <source>
        <dbReference type="EnsemblPlants" id="Solyc12g036173.1.1"/>
    </source>
</evidence>
<reference evidence="2" key="1">
    <citation type="journal article" date="2012" name="Nature">
        <title>The tomato genome sequence provides insights into fleshy fruit evolution.</title>
        <authorList>
            <consortium name="Tomato Genome Consortium"/>
        </authorList>
    </citation>
    <scope>NUCLEOTIDE SEQUENCE [LARGE SCALE GENOMIC DNA]</scope>
    <source>
        <strain evidence="2">cv. Heinz 1706</strain>
    </source>
</reference>
<organism evidence="2">
    <name type="scientific">Solanum lycopersicum</name>
    <name type="common">Tomato</name>
    <name type="synonym">Lycopersicon esculentum</name>
    <dbReference type="NCBI Taxonomy" id="4081"/>
    <lineage>
        <taxon>Eukaryota</taxon>
        <taxon>Viridiplantae</taxon>
        <taxon>Streptophyta</taxon>
        <taxon>Embryophyta</taxon>
        <taxon>Tracheophyta</taxon>
        <taxon>Spermatophyta</taxon>
        <taxon>Magnoliopsida</taxon>
        <taxon>eudicotyledons</taxon>
        <taxon>Gunneridae</taxon>
        <taxon>Pentapetalae</taxon>
        <taxon>asterids</taxon>
        <taxon>lamiids</taxon>
        <taxon>Solanales</taxon>
        <taxon>Solanaceae</taxon>
        <taxon>Solanoideae</taxon>
        <taxon>Solaneae</taxon>
        <taxon>Solanum</taxon>
        <taxon>Solanum subgen. Lycopersicon</taxon>
    </lineage>
</organism>
<dbReference type="EnsemblPlants" id="Solyc12g036173.1.1">
    <property type="protein sequence ID" value="Solyc12g036173.1.1"/>
    <property type="gene ID" value="Solyc12g036173.1"/>
</dbReference>
<feature type="compositionally biased region" description="Basic residues" evidence="1">
    <location>
        <begin position="1"/>
        <end position="10"/>
    </location>
</feature>
<accession>A0A3Q7J7T4</accession>
<dbReference type="PANTHER" id="PTHR24559">
    <property type="entry name" value="TRANSPOSON TY3-I GAG-POL POLYPROTEIN"/>
    <property type="match status" value="1"/>
</dbReference>